<feature type="transmembrane region" description="Helical" evidence="1">
    <location>
        <begin position="72"/>
        <end position="93"/>
    </location>
</feature>
<protein>
    <recommendedName>
        <fullName evidence="3">CvpA family protein</fullName>
    </recommendedName>
</protein>
<keyword evidence="1" id="KW-1133">Transmembrane helix</keyword>
<evidence type="ECO:0000313" key="2">
    <source>
        <dbReference type="EMBL" id="MXY94832.1"/>
    </source>
</evidence>
<evidence type="ECO:0008006" key="3">
    <source>
        <dbReference type="Google" id="ProtNLM"/>
    </source>
</evidence>
<evidence type="ECO:0000256" key="1">
    <source>
        <dbReference type="SAM" id="Phobius"/>
    </source>
</evidence>
<accession>A0A6B0YYW7</accession>
<feature type="transmembrane region" description="Helical" evidence="1">
    <location>
        <begin position="6"/>
        <end position="25"/>
    </location>
</feature>
<comment type="caution">
    <text evidence="2">The sequence shown here is derived from an EMBL/GenBank/DDBJ whole genome shotgun (WGS) entry which is preliminary data.</text>
</comment>
<proteinExistence type="predicted"/>
<name>A0A6B0YYW7_9CHLR</name>
<gene>
    <name evidence="2" type="ORF">F4Y42_15440</name>
</gene>
<feature type="transmembrane region" description="Helical" evidence="1">
    <location>
        <begin position="32"/>
        <end position="52"/>
    </location>
</feature>
<dbReference type="AlphaFoldDB" id="A0A6B0YYW7"/>
<keyword evidence="1" id="KW-0812">Transmembrane</keyword>
<feature type="transmembrane region" description="Helical" evidence="1">
    <location>
        <begin position="105"/>
        <end position="127"/>
    </location>
</feature>
<sequence>MGLIEVYFGSIAGIITMIGLAQGYARELGRSMIIIVAIFLLLYVQDRLNPILDSVWRMVFSTEDVGAQQLFLSNFYLVLFVVIIFAGYAGRVITFSGQQWPMPQGAILSCLVGAVNGYLISGSLWYYQHIYGYPLSNLGWINPDLSPIAVELVRYLPQNVMPSPTPWVIPIAILLLMRVRG</sequence>
<reference evidence="2" key="1">
    <citation type="submission" date="2019-09" db="EMBL/GenBank/DDBJ databases">
        <title>Characterisation of the sponge microbiome using genome-centric metagenomics.</title>
        <authorList>
            <person name="Engelberts J.P."/>
            <person name="Robbins S.J."/>
            <person name="De Goeij J.M."/>
            <person name="Aranda M."/>
            <person name="Bell S.C."/>
            <person name="Webster N.S."/>
        </authorList>
    </citation>
    <scope>NUCLEOTIDE SEQUENCE</scope>
    <source>
        <strain evidence="2">SB0664_bin_27</strain>
    </source>
</reference>
<organism evidence="2">
    <name type="scientific">Caldilineaceae bacterium SB0664_bin_27</name>
    <dbReference type="NCBI Taxonomy" id="2605260"/>
    <lineage>
        <taxon>Bacteria</taxon>
        <taxon>Bacillati</taxon>
        <taxon>Chloroflexota</taxon>
        <taxon>Caldilineae</taxon>
        <taxon>Caldilineales</taxon>
        <taxon>Caldilineaceae</taxon>
    </lineage>
</organism>
<keyword evidence="1" id="KW-0472">Membrane</keyword>
<dbReference type="EMBL" id="VXRG01000128">
    <property type="protein sequence ID" value="MXY94832.1"/>
    <property type="molecule type" value="Genomic_DNA"/>
</dbReference>